<name>A0A4D6M6Z4_VIGUN</name>
<organism evidence="1 2">
    <name type="scientific">Vigna unguiculata</name>
    <name type="common">Cowpea</name>
    <dbReference type="NCBI Taxonomy" id="3917"/>
    <lineage>
        <taxon>Eukaryota</taxon>
        <taxon>Viridiplantae</taxon>
        <taxon>Streptophyta</taxon>
        <taxon>Embryophyta</taxon>
        <taxon>Tracheophyta</taxon>
        <taxon>Spermatophyta</taxon>
        <taxon>Magnoliopsida</taxon>
        <taxon>eudicotyledons</taxon>
        <taxon>Gunneridae</taxon>
        <taxon>Pentapetalae</taxon>
        <taxon>rosids</taxon>
        <taxon>fabids</taxon>
        <taxon>Fabales</taxon>
        <taxon>Fabaceae</taxon>
        <taxon>Papilionoideae</taxon>
        <taxon>50 kb inversion clade</taxon>
        <taxon>NPAAA clade</taxon>
        <taxon>indigoferoid/millettioid clade</taxon>
        <taxon>Phaseoleae</taxon>
        <taxon>Vigna</taxon>
    </lineage>
</organism>
<proteinExistence type="predicted"/>
<protein>
    <submittedName>
        <fullName evidence="1">Uncharacterized protein</fullName>
    </submittedName>
</protein>
<evidence type="ECO:0000313" key="2">
    <source>
        <dbReference type="Proteomes" id="UP000501690"/>
    </source>
</evidence>
<dbReference type="EMBL" id="CP039350">
    <property type="protein sequence ID" value="QCD95926.1"/>
    <property type="molecule type" value="Genomic_DNA"/>
</dbReference>
<accession>A0A4D6M6Z4</accession>
<reference evidence="1 2" key="1">
    <citation type="submission" date="2019-04" db="EMBL/GenBank/DDBJ databases">
        <title>An improved genome assembly and genetic linkage map for asparagus bean, Vigna unguiculata ssp. sesquipedialis.</title>
        <authorList>
            <person name="Xia Q."/>
            <person name="Zhang R."/>
            <person name="Dong Y."/>
        </authorList>
    </citation>
    <scope>NUCLEOTIDE SEQUENCE [LARGE SCALE GENOMIC DNA]</scope>
    <source>
        <tissue evidence="1">Leaf</tissue>
    </source>
</reference>
<dbReference type="Proteomes" id="UP000501690">
    <property type="component" value="Linkage Group LG6"/>
</dbReference>
<keyword evidence="2" id="KW-1185">Reference proteome</keyword>
<dbReference type="AlphaFoldDB" id="A0A4D6M6Z4"/>
<gene>
    <name evidence="1" type="ORF">DEO72_LG6g624</name>
</gene>
<sequence length="139" mass="14981">MCERCCCCVVVEVQWLFISFPMSMVISWCMNVVVSRLEEQKCRVSFPGVGKAFESWCSCRFAVLLAVCSQGSGSEAHIFIACGGDNGGDLMVRDSRYLPGPWSASVRSMLLLRNNGNENGSRAMVAAVIGVGTAGEIQG</sequence>
<evidence type="ECO:0000313" key="1">
    <source>
        <dbReference type="EMBL" id="QCD95926.1"/>
    </source>
</evidence>